<name>A0ABR4JR07_9EURO</name>
<dbReference type="PRINTS" id="PR00420">
    <property type="entry name" value="RNGMNOXGNASE"/>
</dbReference>
<dbReference type="InterPro" id="IPR002938">
    <property type="entry name" value="FAD-bd"/>
</dbReference>
<dbReference type="PANTHER" id="PTHR43004">
    <property type="entry name" value="TRK SYSTEM POTASSIUM UPTAKE PROTEIN"/>
    <property type="match status" value="1"/>
</dbReference>
<dbReference type="Proteomes" id="UP001610446">
    <property type="component" value="Unassembled WGS sequence"/>
</dbReference>
<dbReference type="Gene3D" id="3.40.30.120">
    <property type="match status" value="1"/>
</dbReference>
<keyword evidence="3" id="KW-0560">Oxidoreductase</keyword>
<evidence type="ECO:0000259" key="5">
    <source>
        <dbReference type="Pfam" id="PF01494"/>
    </source>
</evidence>
<proteinExistence type="predicted"/>
<feature type="compositionally biased region" description="Basic and acidic residues" evidence="4">
    <location>
        <begin position="173"/>
        <end position="184"/>
    </location>
</feature>
<feature type="compositionally biased region" description="Low complexity" evidence="4">
    <location>
        <begin position="161"/>
        <end position="170"/>
    </location>
</feature>
<keyword evidence="1" id="KW-0285">Flavoprotein</keyword>
<protein>
    <submittedName>
        <fullName evidence="6">FAD binding domain-containing protein</fullName>
    </submittedName>
</protein>
<evidence type="ECO:0000256" key="3">
    <source>
        <dbReference type="ARBA" id="ARBA00023002"/>
    </source>
</evidence>
<dbReference type="Pfam" id="PF01494">
    <property type="entry name" value="FAD_binding_3"/>
    <property type="match status" value="1"/>
</dbReference>
<dbReference type="EMBL" id="JBFXLU010000103">
    <property type="protein sequence ID" value="KAL2842039.1"/>
    <property type="molecule type" value="Genomic_DNA"/>
</dbReference>
<dbReference type="SUPFAM" id="SSF51905">
    <property type="entry name" value="FAD/NAD(P)-binding domain"/>
    <property type="match status" value="1"/>
</dbReference>
<dbReference type="InterPro" id="IPR036188">
    <property type="entry name" value="FAD/NAD-bd_sf"/>
</dbReference>
<evidence type="ECO:0000256" key="1">
    <source>
        <dbReference type="ARBA" id="ARBA00022630"/>
    </source>
</evidence>
<dbReference type="InterPro" id="IPR050641">
    <property type="entry name" value="RIFMO-like"/>
</dbReference>
<feature type="region of interest" description="Disordered" evidence="4">
    <location>
        <begin position="275"/>
        <end position="296"/>
    </location>
</feature>
<dbReference type="PANTHER" id="PTHR43004:SF8">
    <property type="entry name" value="FAD-BINDING DOMAIN-CONTAINING PROTEIN-RELATED"/>
    <property type="match status" value="1"/>
</dbReference>
<evidence type="ECO:0000313" key="7">
    <source>
        <dbReference type="Proteomes" id="UP001610446"/>
    </source>
</evidence>
<dbReference type="Gene3D" id="3.30.9.10">
    <property type="entry name" value="D-Amino Acid Oxidase, subunit A, domain 2"/>
    <property type="match status" value="1"/>
</dbReference>
<feature type="region of interest" description="Disordered" evidence="4">
    <location>
        <begin position="157"/>
        <end position="184"/>
    </location>
</feature>
<reference evidence="6 7" key="1">
    <citation type="submission" date="2024-07" db="EMBL/GenBank/DDBJ databases">
        <title>Section-level genome sequencing and comparative genomics of Aspergillus sections Usti and Cavernicolus.</title>
        <authorList>
            <consortium name="Lawrence Berkeley National Laboratory"/>
            <person name="Nybo J.L."/>
            <person name="Vesth T.C."/>
            <person name="Theobald S."/>
            <person name="Frisvad J.C."/>
            <person name="Larsen T.O."/>
            <person name="Kjaerboelling I."/>
            <person name="Rothschild-Mancinelli K."/>
            <person name="Lyhne E.K."/>
            <person name="Kogle M.E."/>
            <person name="Barry K."/>
            <person name="Clum A."/>
            <person name="Na H."/>
            <person name="Ledsgaard L."/>
            <person name="Lin J."/>
            <person name="Lipzen A."/>
            <person name="Kuo A."/>
            <person name="Riley R."/>
            <person name="Mondo S."/>
            <person name="Labutti K."/>
            <person name="Haridas S."/>
            <person name="Pangalinan J."/>
            <person name="Salamov A.A."/>
            <person name="Simmons B.A."/>
            <person name="Magnuson J.K."/>
            <person name="Chen J."/>
            <person name="Drula E."/>
            <person name="Henrissat B."/>
            <person name="Wiebenga A."/>
            <person name="Lubbers R.J."/>
            <person name="Gomes A.C."/>
            <person name="Makela M.R."/>
            <person name="Stajich J."/>
            <person name="Grigoriev I.V."/>
            <person name="Mortensen U.H."/>
            <person name="De Vries R.P."/>
            <person name="Baker S.E."/>
            <person name="Andersen M.R."/>
        </authorList>
    </citation>
    <scope>NUCLEOTIDE SEQUENCE [LARGE SCALE GENOMIC DNA]</scope>
    <source>
        <strain evidence="6 7">CBS 123904</strain>
    </source>
</reference>
<keyword evidence="2" id="KW-0274">FAD</keyword>
<comment type="caution">
    <text evidence="6">The sequence shown here is derived from an EMBL/GenBank/DDBJ whole genome shotgun (WGS) entry which is preliminary data.</text>
</comment>
<sequence>MDTPVLIVGAGPSGATTALLLAQKGIKSLVISKHRGTANTPRAHIFNQRAMEVLRSAGLEEELKAIACPATDMQHTSWVNQLAGEEYGRIYAWGNKPAQKGDYEAASPCAMSDLPQSLLEPVLVRRASELGAEFRFATELVSFTQDAGPGGLVRATLRARSSSSSSSSSSTAKEGKEEENEKKEVGDTIYVVTARYLIGADGARSQIIAQLGIPVVGRQHNSAFNVHIKADLSRYIAPRPGSLNWVLNVDAPDWSVAGNFRMVRPWDEFVVSMHPATSGDTEDKSSGAAGTDSFSPSEEMIRKRLYQMIGDTSIPIEILSTFTWTINEQVAERWQDGRTLCIGDATHRHPPINGLGSNTCISDAFNIAWKLAYVLKGWAAPTLLDTLTPERKPVGDGVVRRANDGMAAHRRIWGLLGKDPESRKAALEALRANTEEGARKRHELRDAFLATEDEVQALGIQMNQVYDPRRAAVVVEPRDIVPTFGGLNPIREVMSSTYPGYHLPHVWLAGCQGGLKVSTLDLCGGDGFTLFTGIGGESWVRAARDFSARIGGPRVRAYVVGFGCEYQDCYWDWERVRGVRDDGAVLVRPDHFVAWRCDGLVADPLGKLSQVMGKLLGKEVAKLSPSHL</sequence>
<feature type="domain" description="FAD-binding" evidence="5">
    <location>
        <begin position="2"/>
        <end position="402"/>
    </location>
</feature>
<dbReference type="Pfam" id="PF21274">
    <property type="entry name" value="Rng_hyd_C"/>
    <property type="match status" value="1"/>
</dbReference>
<keyword evidence="7" id="KW-1185">Reference proteome</keyword>
<organism evidence="6 7">
    <name type="scientific">Aspergillus pseudoustus</name>
    <dbReference type="NCBI Taxonomy" id="1810923"/>
    <lineage>
        <taxon>Eukaryota</taxon>
        <taxon>Fungi</taxon>
        <taxon>Dikarya</taxon>
        <taxon>Ascomycota</taxon>
        <taxon>Pezizomycotina</taxon>
        <taxon>Eurotiomycetes</taxon>
        <taxon>Eurotiomycetidae</taxon>
        <taxon>Eurotiales</taxon>
        <taxon>Aspergillaceae</taxon>
        <taxon>Aspergillus</taxon>
        <taxon>Aspergillus subgen. Nidulantes</taxon>
    </lineage>
</organism>
<dbReference type="Gene3D" id="3.50.50.60">
    <property type="entry name" value="FAD/NAD(P)-binding domain"/>
    <property type="match status" value="1"/>
</dbReference>
<evidence type="ECO:0000256" key="2">
    <source>
        <dbReference type="ARBA" id="ARBA00022827"/>
    </source>
</evidence>
<evidence type="ECO:0000256" key="4">
    <source>
        <dbReference type="SAM" id="MobiDB-lite"/>
    </source>
</evidence>
<gene>
    <name evidence="6" type="ORF">BJY01DRAFT_249275</name>
</gene>
<evidence type="ECO:0000313" key="6">
    <source>
        <dbReference type="EMBL" id="KAL2842039.1"/>
    </source>
</evidence>
<accession>A0ABR4JR07</accession>